<feature type="transmembrane region" description="Helical" evidence="1">
    <location>
        <begin position="116"/>
        <end position="137"/>
    </location>
</feature>
<feature type="transmembrane region" description="Helical" evidence="1">
    <location>
        <begin position="83"/>
        <end position="104"/>
    </location>
</feature>
<feature type="transmembrane region" description="Helical" evidence="1">
    <location>
        <begin position="40"/>
        <end position="62"/>
    </location>
</feature>
<keyword evidence="1" id="KW-0812">Transmembrane</keyword>
<organism evidence="2">
    <name type="scientific">Lactobacillus amylovorus</name>
    <dbReference type="NCBI Taxonomy" id="1604"/>
    <lineage>
        <taxon>Bacteria</taxon>
        <taxon>Bacillati</taxon>
        <taxon>Bacillota</taxon>
        <taxon>Bacilli</taxon>
        <taxon>Lactobacillales</taxon>
        <taxon>Lactobacillaceae</taxon>
        <taxon>Lactobacillus</taxon>
    </lineage>
</organism>
<keyword evidence="1" id="KW-1133">Transmembrane helix</keyword>
<accession>Q08GB8</accession>
<keyword evidence="1" id="KW-0472">Membrane</keyword>
<reference evidence="2" key="1">
    <citation type="journal article" date="2008" name="FEMS Microbiol. Lett.">
        <title>Characterization of the amylovorin locus of Lactobacillus amylovorus DCE 471, producer of a bacteriocin active against Pseudomonas aeruginosa, in combination with colistin and pyocins.</title>
        <authorList>
            <person name="Foulquie-Moreno M.R."/>
            <person name="Baert B."/>
            <person name="Denayer S."/>
            <person name="Cornelis P."/>
            <person name="De Vuyst L."/>
        </authorList>
    </citation>
    <scope>NUCLEOTIDE SEQUENCE</scope>
    <source>
        <strain evidence="2">DCE471</strain>
    </source>
</reference>
<protein>
    <submittedName>
        <fullName evidence="2">Uncharacterized protein</fullName>
    </submittedName>
</protein>
<dbReference type="EMBL" id="AM403502">
    <property type="protein sequence ID" value="CAL48357.1"/>
    <property type="molecule type" value="Genomic_DNA"/>
</dbReference>
<proteinExistence type="predicted"/>
<evidence type="ECO:0000256" key="1">
    <source>
        <dbReference type="SAM" id="Phobius"/>
    </source>
</evidence>
<sequence length="143" mass="16139">MRRDNIMSQKQIMTRSIIAGGLYFVLDIVLNVVLKEPITIIYVIETIFESIVFTAFMIWLLSINKNTKKSTKKSTGNGGFLKYFLIGMIGSWIILTVMLILQVGNRMSKVMVENTALLIGMYLIVGIFCGLALYIVFRKASKS</sequence>
<feature type="transmembrane region" description="Helical" evidence="1">
    <location>
        <begin position="12"/>
        <end position="34"/>
    </location>
</feature>
<name>Q08GB8_LACAM</name>
<evidence type="ECO:0000313" key="2">
    <source>
        <dbReference type="EMBL" id="CAL48357.1"/>
    </source>
</evidence>
<dbReference type="AlphaFoldDB" id="Q08GB8"/>